<dbReference type="Proteomes" id="UP000052052">
    <property type="component" value="Unassembled WGS sequence"/>
</dbReference>
<organism evidence="2 3">
    <name type="scientific">Pseudoxanthomonas dokdonensis</name>
    <dbReference type="NCBI Taxonomy" id="344882"/>
    <lineage>
        <taxon>Bacteria</taxon>
        <taxon>Pseudomonadati</taxon>
        <taxon>Pseudomonadota</taxon>
        <taxon>Gammaproteobacteria</taxon>
        <taxon>Lysobacterales</taxon>
        <taxon>Lysobacteraceae</taxon>
        <taxon>Pseudoxanthomonas</taxon>
    </lineage>
</organism>
<dbReference type="InterPro" id="IPR010634">
    <property type="entry name" value="DUF1223"/>
</dbReference>
<feature type="chain" id="PRO_5006394765" description="Secreted protein" evidence="1">
    <location>
        <begin position="23"/>
        <end position="256"/>
    </location>
</feature>
<evidence type="ECO:0000256" key="1">
    <source>
        <dbReference type="SAM" id="SignalP"/>
    </source>
</evidence>
<dbReference type="Pfam" id="PF06764">
    <property type="entry name" value="DUF1223"/>
    <property type="match status" value="1"/>
</dbReference>
<dbReference type="AlphaFoldDB" id="A0A0R0CY26"/>
<gene>
    <name evidence="2" type="ORF">ABB29_03930</name>
</gene>
<evidence type="ECO:0008006" key="4">
    <source>
        <dbReference type="Google" id="ProtNLM"/>
    </source>
</evidence>
<dbReference type="PANTHER" id="PTHR36057">
    <property type="match status" value="1"/>
</dbReference>
<accession>A0A0R0CY26</accession>
<keyword evidence="1" id="KW-0732">Signal</keyword>
<name>A0A0R0CY26_9GAMM</name>
<feature type="signal peptide" evidence="1">
    <location>
        <begin position="1"/>
        <end position="22"/>
    </location>
</feature>
<reference evidence="2 3" key="1">
    <citation type="submission" date="2015-05" db="EMBL/GenBank/DDBJ databases">
        <title>Genome sequencing and analysis of members of genus Stenotrophomonas.</title>
        <authorList>
            <person name="Patil P.P."/>
            <person name="Midha S."/>
            <person name="Patil P.B."/>
        </authorList>
    </citation>
    <scope>NUCLEOTIDE SEQUENCE [LARGE SCALE GENOMIC DNA]</scope>
    <source>
        <strain evidence="2 3">DSM 21858</strain>
    </source>
</reference>
<evidence type="ECO:0000313" key="2">
    <source>
        <dbReference type="EMBL" id="KRG70990.1"/>
    </source>
</evidence>
<protein>
    <recommendedName>
        <fullName evidence="4">Secreted protein</fullName>
    </recommendedName>
</protein>
<keyword evidence="3" id="KW-1185">Reference proteome</keyword>
<comment type="caution">
    <text evidence="2">The sequence shown here is derived from an EMBL/GenBank/DDBJ whole genome shotgun (WGS) entry which is preliminary data.</text>
</comment>
<dbReference type="OrthoDB" id="9808254at2"/>
<dbReference type="SUPFAM" id="SSF52833">
    <property type="entry name" value="Thioredoxin-like"/>
    <property type="match status" value="1"/>
</dbReference>
<dbReference type="InterPro" id="IPR036249">
    <property type="entry name" value="Thioredoxin-like_sf"/>
</dbReference>
<dbReference type="EMBL" id="LDJL01000004">
    <property type="protein sequence ID" value="KRG70990.1"/>
    <property type="molecule type" value="Genomic_DNA"/>
</dbReference>
<sequence length="256" mass="27495">MRMLAIQSLLAMSLISSNDALATQTCAARSGAQRVPLVELYTSEGCSSCPPADHWLSTQLPAQQANFLAFHVDYWDDIGWPDRFASPAYSNRQRQRVASAGGDTVYTPQVMVGAEVNGNWRSRSLWQATLAAEQRQAPGVALALQMTRTDDGWRVGIGATGLAADVPNARLWLARYVNGQLTQVRAGENQGRQLRHDRVVTGLLGPWPLSAGTLSQQAMLPASTGDDWGIVAFAQTADGQILQSLQLAASDCGPSS</sequence>
<proteinExistence type="predicted"/>
<dbReference type="PANTHER" id="PTHR36057:SF1">
    <property type="entry name" value="LIPOPROTEIN LIPID ATTACHMENT SITE-LIKE PROTEIN, PUTATIVE (DUF1223)-RELATED"/>
    <property type="match status" value="1"/>
</dbReference>
<dbReference type="PATRIC" id="fig|344882.3.peg.2120"/>
<evidence type="ECO:0000313" key="3">
    <source>
        <dbReference type="Proteomes" id="UP000052052"/>
    </source>
</evidence>